<accession>A0A8T5VPE7</accession>
<proteinExistence type="predicted"/>
<name>A0A8T5VPE7_9BRAD</name>
<dbReference type="InterPro" id="IPR058240">
    <property type="entry name" value="rSAM_sf"/>
</dbReference>
<dbReference type="AlphaFoldDB" id="A0A8T5VPE7"/>
<evidence type="ECO:0000313" key="1">
    <source>
        <dbReference type="EMBL" id="UPT89237.1"/>
    </source>
</evidence>
<organism evidence="1 2">
    <name type="scientific">Bradyrhizobium barranii subsp. apii</name>
    <dbReference type="NCBI Taxonomy" id="2819348"/>
    <lineage>
        <taxon>Bacteria</taxon>
        <taxon>Pseudomonadati</taxon>
        <taxon>Pseudomonadota</taxon>
        <taxon>Alphaproteobacteria</taxon>
        <taxon>Hyphomicrobiales</taxon>
        <taxon>Nitrobacteraceae</taxon>
        <taxon>Bradyrhizobium</taxon>
        <taxon>Bradyrhizobium barranii</taxon>
    </lineage>
</organism>
<reference evidence="1 2" key="1">
    <citation type="journal article" date="2017" name="Syst. Appl. Microbiol.">
        <title>Soybeans inoculated with root zone soils of Canadian native legumes harbour diverse and novel Bradyrhizobium spp. that possess agricultural potential.</title>
        <authorList>
            <person name="Bromfield E.S.P."/>
            <person name="Cloutier S."/>
            <person name="Tambong J.T."/>
            <person name="Tran Thi T.V."/>
        </authorList>
    </citation>
    <scope>NUCLEOTIDE SEQUENCE [LARGE SCALE GENOMIC DNA]</scope>
    <source>
        <strain evidence="1 2">1S5</strain>
    </source>
</reference>
<dbReference type="EMBL" id="CP096255">
    <property type="protein sequence ID" value="UPT89237.1"/>
    <property type="molecule type" value="Genomic_DNA"/>
</dbReference>
<protein>
    <submittedName>
        <fullName evidence="1">Uncharacterized protein</fullName>
    </submittedName>
</protein>
<dbReference type="SUPFAM" id="SSF102114">
    <property type="entry name" value="Radical SAM enzymes"/>
    <property type="match status" value="1"/>
</dbReference>
<dbReference type="Proteomes" id="UP000551709">
    <property type="component" value="Chromosome"/>
</dbReference>
<evidence type="ECO:0000313" key="2">
    <source>
        <dbReference type="Proteomes" id="UP000551709"/>
    </source>
</evidence>
<gene>
    <name evidence="1" type="ORF">HAP41_0000009835</name>
</gene>
<sequence length="339" mass="38992">MQRQIRKNIDLDKVLPTAFECAKNGISFNYGVIIGFPEERYEDLRDTINLMVDLLSVQETLPAIGILSPLGGTEYSQKYSAELQLDTIPTKVAFQGSEYRKDEFDLIQEYPSVFPEFYHFPSKSIPREELKYLEDFFTGAHQRVRFALVAIRRVVPDFLAFCRDWFAYVGRAKLNRARAGYYTTWQFKEEFVSFCREHLAGKVMESGERRFIEGVLQCYDGPLDALRRQSSSEMPVLASGVAVRHAPISLRRFPLFLDRRLPIPEEVFKEVAYLHVVKDDKFKMIEIPELAARVLDACNGKNPELKIIEECSSDLTPPDVSAVITHYSRLGIVQTRVLQ</sequence>
<dbReference type="RefSeq" id="WP_166103027.1">
    <property type="nucleotide sequence ID" value="NZ_CP096255.1"/>
</dbReference>